<organism evidence="2 3">
    <name type="scientific">Salpingoeca rosetta (strain ATCC 50818 / BSB-021)</name>
    <dbReference type="NCBI Taxonomy" id="946362"/>
    <lineage>
        <taxon>Eukaryota</taxon>
        <taxon>Choanoflagellata</taxon>
        <taxon>Craspedida</taxon>
        <taxon>Salpingoecidae</taxon>
        <taxon>Salpingoeca</taxon>
    </lineage>
</organism>
<gene>
    <name evidence="2" type="ORF">PTSG_02392</name>
</gene>
<sequence>MFVRVQPHTRCLNGQTTTTTTLREFPLFLSSYLFFPPHTVPALLLPFPQQQQRRPRTPATTSATSTPHTCNASSHPSTCVESLS</sequence>
<feature type="compositionally biased region" description="Polar residues" evidence="1">
    <location>
        <begin position="68"/>
        <end position="84"/>
    </location>
</feature>
<dbReference type="KEGG" id="sre:PTSG_02392"/>
<dbReference type="AlphaFoldDB" id="F2U226"/>
<protein>
    <submittedName>
        <fullName evidence="2">Uncharacterized protein</fullName>
    </submittedName>
</protein>
<dbReference type="GeneID" id="16077474"/>
<proteinExistence type="predicted"/>
<dbReference type="EMBL" id="GL832959">
    <property type="protein sequence ID" value="EGD81678.1"/>
    <property type="molecule type" value="Genomic_DNA"/>
</dbReference>
<reference evidence="2" key="1">
    <citation type="submission" date="2009-08" db="EMBL/GenBank/DDBJ databases">
        <title>Annotation of Salpingoeca rosetta.</title>
        <authorList>
            <consortium name="The Broad Institute Genome Sequencing Platform"/>
            <person name="Russ C."/>
            <person name="Cuomo C."/>
            <person name="Burger G."/>
            <person name="Gray M.W."/>
            <person name="Holland P.W.H."/>
            <person name="King N."/>
            <person name="Lang F.B.F."/>
            <person name="Roger A.J."/>
            <person name="Ruiz-Trillo I."/>
            <person name="Young S.K."/>
            <person name="Zeng Q."/>
            <person name="Gargeya S."/>
            <person name="Alvarado L."/>
            <person name="Berlin A."/>
            <person name="Chapman S.B."/>
            <person name="Chen Z."/>
            <person name="Freedman E."/>
            <person name="Gellesch M."/>
            <person name="Goldberg J."/>
            <person name="Griggs A."/>
            <person name="Gujja S."/>
            <person name="Heilman E."/>
            <person name="Heiman D."/>
            <person name="Howarth C."/>
            <person name="Mehta T."/>
            <person name="Neiman D."/>
            <person name="Pearson M."/>
            <person name="Roberts A."/>
            <person name="Saif S."/>
            <person name="Shea T."/>
            <person name="Shenoy N."/>
            <person name="Sisk P."/>
            <person name="Stolte C."/>
            <person name="Sykes S."/>
            <person name="White J."/>
            <person name="Yandava C."/>
            <person name="Haas B."/>
            <person name="Nusbaum C."/>
            <person name="Birren B."/>
        </authorList>
    </citation>
    <scope>NUCLEOTIDE SEQUENCE</scope>
    <source>
        <strain evidence="2">ATCC 50818</strain>
    </source>
</reference>
<evidence type="ECO:0000313" key="2">
    <source>
        <dbReference type="EMBL" id="EGD81678.1"/>
    </source>
</evidence>
<dbReference type="Proteomes" id="UP000007799">
    <property type="component" value="Unassembled WGS sequence"/>
</dbReference>
<dbReference type="RefSeq" id="XP_004996882.1">
    <property type="nucleotide sequence ID" value="XM_004996825.1"/>
</dbReference>
<dbReference type="InParanoid" id="F2U226"/>
<accession>F2U226</accession>
<feature type="region of interest" description="Disordered" evidence="1">
    <location>
        <begin position="49"/>
        <end position="84"/>
    </location>
</feature>
<feature type="compositionally biased region" description="Low complexity" evidence="1">
    <location>
        <begin position="49"/>
        <end position="67"/>
    </location>
</feature>
<evidence type="ECO:0000313" key="3">
    <source>
        <dbReference type="Proteomes" id="UP000007799"/>
    </source>
</evidence>
<name>F2U226_SALR5</name>
<evidence type="ECO:0000256" key="1">
    <source>
        <dbReference type="SAM" id="MobiDB-lite"/>
    </source>
</evidence>
<keyword evidence="3" id="KW-1185">Reference proteome</keyword>